<sequence>MYTFNIVGVSPILSFFNQQQDLLQKDLETGVEYLSSFECTLDALIYSVETVSPHHPWNLDEVVDTVVSFWVKNSDAISHWKDRLQDAGKDSLLVSRVADIDALKTEFELLFEN</sequence>
<organism evidence="1 2">
    <name type="scientific">Leptolyngbya boryana NIES-2135</name>
    <dbReference type="NCBI Taxonomy" id="1973484"/>
    <lineage>
        <taxon>Bacteria</taxon>
        <taxon>Bacillati</taxon>
        <taxon>Cyanobacteriota</taxon>
        <taxon>Cyanophyceae</taxon>
        <taxon>Leptolyngbyales</taxon>
        <taxon>Leptolyngbyaceae</taxon>
        <taxon>Leptolyngbya group</taxon>
        <taxon>Leptolyngbya</taxon>
    </lineage>
</organism>
<dbReference type="Proteomes" id="UP000217895">
    <property type="component" value="Chromosome"/>
</dbReference>
<evidence type="ECO:0000313" key="2">
    <source>
        <dbReference type="Proteomes" id="UP000217895"/>
    </source>
</evidence>
<name>A0A1Z4JHL5_LEPBY</name>
<dbReference type="EMBL" id="AP018203">
    <property type="protein sequence ID" value="BAY56017.1"/>
    <property type="molecule type" value="Genomic_DNA"/>
</dbReference>
<reference evidence="1 2" key="1">
    <citation type="submission" date="2017-06" db="EMBL/GenBank/DDBJ databases">
        <title>Genome sequencing of cyanobaciteial culture collection at National Institute for Environmental Studies (NIES).</title>
        <authorList>
            <person name="Hirose Y."/>
            <person name="Shimura Y."/>
            <person name="Fujisawa T."/>
            <person name="Nakamura Y."/>
            <person name="Kawachi M."/>
        </authorList>
    </citation>
    <scope>NUCLEOTIDE SEQUENCE [LARGE SCALE GENOMIC DNA]</scope>
    <source>
        <strain evidence="1 2">NIES-2135</strain>
    </source>
</reference>
<evidence type="ECO:0000313" key="1">
    <source>
        <dbReference type="EMBL" id="BAY56017.1"/>
    </source>
</evidence>
<gene>
    <name evidence="1" type="ORF">NIES2135_28450</name>
</gene>
<dbReference type="AlphaFoldDB" id="A0A1Z4JHL5"/>
<accession>A0A1Z4JHL5</accession>
<proteinExistence type="predicted"/>
<keyword evidence="2" id="KW-1185">Reference proteome</keyword>
<protein>
    <submittedName>
        <fullName evidence="1">Uncharacterized protein</fullName>
    </submittedName>
</protein>